<evidence type="ECO:0000256" key="9">
    <source>
        <dbReference type="ARBA" id="ARBA00010046"/>
    </source>
</evidence>
<evidence type="ECO:0000256" key="19">
    <source>
        <dbReference type="ARBA" id="ARBA00022840"/>
    </source>
</evidence>
<reference evidence="32 33" key="1">
    <citation type="submission" date="2019-01" db="EMBL/GenBank/DDBJ databases">
        <title>Sequencing of cultivated peanut Arachis hypogaea provides insights into genome evolution and oil improvement.</title>
        <authorList>
            <person name="Chen X."/>
        </authorList>
    </citation>
    <scope>NUCLEOTIDE SEQUENCE [LARGE SCALE GENOMIC DNA]</scope>
    <source>
        <strain evidence="33">cv. Fuhuasheng</strain>
        <tissue evidence="32">Leaves</tissue>
    </source>
</reference>
<dbReference type="Pfam" id="PF00696">
    <property type="entry name" value="AA_kinase"/>
    <property type="match status" value="1"/>
</dbReference>
<keyword evidence="27" id="KW-0511">Multifunctional enzyme</keyword>
<dbReference type="CDD" id="cd04257">
    <property type="entry name" value="AAK_AK-HSDH"/>
    <property type="match status" value="1"/>
</dbReference>
<keyword evidence="17" id="KW-0547">Nucleotide-binding</keyword>
<evidence type="ECO:0000256" key="18">
    <source>
        <dbReference type="ARBA" id="ARBA00022777"/>
    </source>
</evidence>
<keyword evidence="22" id="KW-0560">Oxidoreductase</keyword>
<dbReference type="Pfam" id="PF03447">
    <property type="entry name" value="NAD_binding_3"/>
    <property type="match status" value="1"/>
</dbReference>
<dbReference type="OrthoDB" id="67851at2759"/>
<dbReference type="FunFam" id="3.40.50.720:FF:000083">
    <property type="entry name" value="Bifunctional aspartokinase/homoserine dehydrogenase"/>
    <property type="match status" value="1"/>
</dbReference>
<comment type="function">
    <text evidence="28">Bifunctional aspartate kinase and homoserine dehydrogenase that catalyzes the first and the third steps toward the synthesis of lysine, methionine and threonine from aspartate.</text>
</comment>
<evidence type="ECO:0000256" key="10">
    <source>
        <dbReference type="ARBA" id="ARBA00022528"/>
    </source>
</evidence>
<evidence type="ECO:0000256" key="30">
    <source>
        <dbReference type="ARBA" id="ARBA00048841"/>
    </source>
</evidence>
<dbReference type="UniPathway" id="UPA00051">
    <property type="reaction ID" value="UER00462"/>
</dbReference>
<evidence type="ECO:0000256" key="8">
    <source>
        <dbReference type="ARBA" id="ARBA00007952"/>
    </source>
</evidence>
<dbReference type="PROSITE" id="PS01042">
    <property type="entry name" value="HOMOSER_DHGENASE"/>
    <property type="match status" value="1"/>
</dbReference>
<keyword evidence="10" id="KW-0150">Chloroplast</keyword>
<feature type="domain" description="ACT" evidence="31">
    <location>
        <begin position="497"/>
        <end position="574"/>
    </location>
</feature>
<evidence type="ECO:0000259" key="31">
    <source>
        <dbReference type="PROSITE" id="PS51671"/>
    </source>
</evidence>
<evidence type="ECO:0000256" key="24">
    <source>
        <dbReference type="ARBA" id="ARBA00023053"/>
    </source>
</evidence>
<dbReference type="InterPro" id="IPR054352">
    <property type="entry name" value="ACT_Aspartokinase"/>
</dbReference>
<dbReference type="Pfam" id="PF00742">
    <property type="entry name" value="Homoserine_dh"/>
    <property type="match status" value="1"/>
</dbReference>
<comment type="pathway">
    <text evidence="5">Amino-acid biosynthesis; L-threonine biosynthesis; L-threonine from L-aspartate: step 3/5.</text>
</comment>
<accession>A0A444ZRY5</accession>
<dbReference type="InterPro" id="IPR036393">
    <property type="entry name" value="AceGlu_kinase-like_sf"/>
</dbReference>
<dbReference type="GO" id="GO:0009090">
    <property type="term" value="P:homoserine biosynthetic process"/>
    <property type="evidence" value="ECO:0007669"/>
    <property type="project" value="TreeGrafter"/>
</dbReference>
<dbReference type="InterPro" id="IPR018042">
    <property type="entry name" value="Aspartate_kinase_CS"/>
</dbReference>
<dbReference type="SUPFAM" id="SSF55021">
    <property type="entry name" value="ACT-like"/>
    <property type="match status" value="2"/>
</dbReference>
<dbReference type="PANTHER" id="PTHR43070:SF8">
    <property type="entry name" value="ASPARTOKINASE-HOMOSERINE DEHYDROGENASE"/>
    <property type="match status" value="1"/>
</dbReference>
<organism evidence="32 33">
    <name type="scientific">Arachis hypogaea</name>
    <name type="common">Peanut</name>
    <dbReference type="NCBI Taxonomy" id="3818"/>
    <lineage>
        <taxon>Eukaryota</taxon>
        <taxon>Viridiplantae</taxon>
        <taxon>Streptophyta</taxon>
        <taxon>Embryophyta</taxon>
        <taxon>Tracheophyta</taxon>
        <taxon>Spermatophyta</taxon>
        <taxon>Magnoliopsida</taxon>
        <taxon>eudicotyledons</taxon>
        <taxon>Gunneridae</taxon>
        <taxon>Pentapetalae</taxon>
        <taxon>rosids</taxon>
        <taxon>fabids</taxon>
        <taxon>Fabales</taxon>
        <taxon>Fabaceae</taxon>
        <taxon>Papilionoideae</taxon>
        <taxon>50 kb inversion clade</taxon>
        <taxon>dalbergioids sensu lato</taxon>
        <taxon>Dalbergieae</taxon>
        <taxon>Pterocarpus clade</taxon>
        <taxon>Arachis</taxon>
    </lineage>
</organism>
<evidence type="ECO:0000256" key="17">
    <source>
        <dbReference type="ARBA" id="ARBA00022741"/>
    </source>
</evidence>
<evidence type="ECO:0000256" key="4">
    <source>
        <dbReference type="ARBA" id="ARBA00004986"/>
    </source>
</evidence>
<dbReference type="NCBIfam" id="NF006959">
    <property type="entry name" value="PRK09436.1"/>
    <property type="match status" value="1"/>
</dbReference>
<dbReference type="Gramene" id="arahy.Tifrunner.gnm2.ann2.Ah13g632200.1">
    <property type="protein sequence ID" value="arahy.Tifrunner.gnm2.ann2.Ah13g632200.1-CDS"/>
    <property type="gene ID" value="arahy.Tifrunner.gnm2.ann2.Ah13g632200"/>
</dbReference>
<dbReference type="InterPro" id="IPR002912">
    <property type="entry name" value="ACT_dom"/>
</dbReference>
<evidence type="ECO:0000256" key="26">
    <source>
        <dbReference type="ARBA" id="ARBA00023167"/>
    </source>
</evidence>
<dbReference type="GO" id="GO:0009088">
    <property type="term" value="P:threonine biosynthetic process"/>
    <property type="evidence" value="ECO:0007669"/>
    <property type="project" value="UniProtKB-UniPathway"/>
</dbReference>
<evidence type="ECO:0000256" key="13">
    <source>
        <dbReference type="ARBA" id="ARBA00022679"/>
    </source>
</evidence>
<evidence type="ECO:0000256" key="23">
    <source>
        <dbReference type="ARBA" id="ARBA00023027"/>
    </source>
</evidence>
<dbReference type="SUPFAM" id="SSF55347">
    <property type="entry name" value="Glyceraldehyde-3-phosphate dehydrogenase-like, C-terminal domain"/>
    <property type="match status" value="1"/>
</dbReference>
<protein>
    <recommendedName>
        <fullName evidence="31">ACT domain-containing protein</fullName>
    </recommendedName>
</protein>
<keyword evidence="24" id="KW-0915">Sodium</keyword>
<evidence type="ECO:0000256" key="21">
    <source>
        <dbReference type="ARBA" id="ARBA00022946"/>
    </source>
</evidence>
<dbReference type="Pfam" id="PF22468">
    <property type="entry name" value="ACT_9"/>
    <property type="match status" value="2"/>
</dbReference>
<comment type="cofactor">
    <cofactor evidence="1">
        <name>a metal cation</name>
        <dbReference type="ChEBI" id="CHEBI:25213"/>
    </cofactor>
</comment>
<evidence type="ECO:0000256" key="3">
    <source>
        <dbReference type="ARBA" id="ARBA00004766"/>
    </source>
</evidence>
<keyword evidence="25" id="KW-0457">Lysine biosynthesis</keyword>
<dbReference type="GO" id="GO:0009089">
    <property type="term" value="P:lysine biosynthetic process via diaminopimelate"/>
    <property type="evidence" value="ECO:0007669"/>
    <property type="project" value="UniProtKB-UniPathway"/>
</dbReference>
<dbReference type="UniPathway" id="UPA00050">
    <property type="reaction ID" value="UER00063"/>
</dbReference>
<dbReference type="GO" id="GO:0046872">
    <property type="term" value="F:metal ion binding"/>
    <property type="evidence" value="ECO:0007669"/>
    <property type="project" value="UniProtKB-KW"/>
</dbReference>
<gene>
    <name evidence="32" type="ORF">Ahy_B03g061776</name>
</gene>
<dbReference type="GO" id="GO:0005524">
    <property type="term" value="F:ATP binding"/>
    <property type="evidence" value="ECO:0007669"/>
    <property type="project" value="UniProtKB-KW"/>
</dbReference>
<name>A0A444ZRY5_ARAHY</name>
<dbReference type="PANTHER" id="PTHR43070">
    <property type="match status" value="1"/>
</dbReference>
<dbReference type="AlphaFoldDB" id="A0A444ZRY5"/>
<comment type="catalytic activity">
    <reaction evidence="30">
        <text>L-homoserine + NADP(+) = L-aspartate 4-semialdehyde + NADPH + H(+)</text>
        <dbReference type="Rhea" id="RHEA:15761"/>
        <dbReference type="ChEBI" id="CHEBI:15378"/>
        <dbReference type="ChEBI" id="CHEBI:57476"/>
        <dbReference type="ChEBI" id="CHEBI:57783"/>
        <dbReference type="ChEBI" id="CHEBI:58349"/>
        <dbReference type="ChEBI" id="CHEBI:537519"/>
        <dbReference type="EC" id="1.1.1.3"/>
    </reaction>
    <physiologicalReaction direction="right-to-left" evidence="30">
        <dbReference type="Rhea" id="RHEA:15763"/>
    </physiologicalReaction>
</comment>
<dbReference type="GO" id="GO:0009507">
    <property type="term" value="C:chloroplast"/>
    <property type="evidence" value="ECO:0007669"/>
    <property type="project" value="UniProtKB-SubCell"/>
</dbReference>
<dbReference type="InterPro" id="IPR001342">
    <property type="entry name" value="HDH_cat"/>
</dbReference>
<dbReference type="PROSITE" id="PS51671">
    <property type="entry name" value="ACT"/>
    <property type="match status" value="2"/>
</dbReference>
<evidence type="ECO:0000256" key="2">
    <source>
        <dbReference type="ARBA" id="ARBA00004229"/>
    </source>
</evidence>
<dbReference type="Gene3D" id="3.30.360.10">
    <property type="entry name" value="Dihydrodipicolinate Reductase, domain 2"/>
    <property type="match status" value="1"/>
</dbReference>
<dbReference type="InterPro" id="IPR001048">
    <property type="entry name" value="Asp/Glu/Uridylate_kinase"/>
</dbReference>
<evidence type="ECO:0000256" key="22">
    <source>
        <dbReference type="ARBA" id="ARBA00023002"/>
    </source>
</evidence>
<sequence>MASLSAAISRSSSSPCFPPPNPNTASLSHHRNIFHSQCRAFPLSRPSLFLRKGLTLPPGRESSSTRICASVADVSLNLSVEEKQLPKGDTWSVHKFGGTCVGTSQRIKNVADIIIKDDSERKLVVVSAMSKVTDMMYDLINKAQSRDENYVAALDVVLEKHTQTAHDLLDGDHLASFLSQLHQDINNLKAMLRAIYIAGHATESFTDFVVGHGELWSAQMLSLVIRKNGVDCKWMDTREVLIVNPTSSNQVDPDYSLSQEGLEKWYSLNPAKVIIATGFIASTPQNIPTTLKRDGSDFSAAIMGALFRARQVTIWTDVDGVFSADPRKVSEAVILKTLSYQEAWEMSYFGANVLHPRTIIPVMRYGIPIIIRNIFNLSAPGTKICHPSVIEDEDKQDLQNFVKGFATIDNLALVNVEGTGMAGVPGTASAIFGAVKDVGANVIMISQASSEHSVCFAVPEKEVKAVAEALQSRFRQALDAGRLSQVAVVPNCSILAAVGQKMASTPGVSATLFNALAKASINVRAIAQGCSEYNITVVIKREDCIKALRAVHSRFYLSRTTIAMGIIGPGLIGSTLLDQLRDQASVLKEEFNIDLRVMGIISSKSMLLSESGIDLARWRELRDEKGEVANLDKFVHHVHGNHFIPNTAIVDCTSDSIIAGHYNDWLRKGIHVVTPNKKANSGPLDQYLSLRALQRQSYTHYFYEATVGAGLPIISTLRGLLETGDRILQIEGIFSGTLSYIFNNFKDGRAFSEVVAEAKEAGYTEPDPRDDLSGTDVARKVIILARESGLKLELSDIPVESLVPEPLRDCASAQEFMQQLPKFDQLLSKKQEEAENAGEVLRYVGVVDVTNKKGTVELRRYKKDHPFAHLSGSDNIIAFTTRRYQNQPLIVRGPGAGAQVTAGGIFSDILRLASYLGAPS</sequence>
<dbReference type="FunFam" id="3.30.2130.10:FF:000001">
    <property type="entry name" value="Bifunctional aspartokinase/homoserine dehydrogenase"/>
    <property type="match status" value="1"/>
</dbReference>
<dbReference type="GO" id="GO:0009086">
    <property type="term" value="P:methionine biosynthetic process"/>
    <property type="evidence" value="ECO:0007669"/>
    <property type="project" value="UniProtKB-KW"/>
</dbReference>
<comment type="pathway">
    <text evidence="6">Amino-acid biosynthesis; L-methionine biosynthesis via de novo pathway; L-homoserine from L-aspartate: step 3/3.</text>
</comment>
<dbReference type="FunFam" id="3.40.1160.10:FF:000017">
    <property type="entry name" value="Bifunctional aspartokinase/homoserine dehydrogenase"/>
    <property type="match status" value="1"/>
</dbReference>
<evidence type="ECO:0000256" key="12">
    <source>
        <dbReference type="ARBA" id="ARBA00022640"/>
    </source>
</evidence>
<keyword evidence="11" id="KW-0028">Amino-acid biosynthesis</keyword>
<comment type="pathway">
    <text evidence="7">Amino-acid biosynthesis; L-threonine biosynthesis; L-threonine from L-aspartate: step 1/5.</text>
</comment>
<comment type="subcellular location">
    <subcellularLocation>
        <location evidence="2">Plastid</location>
        <location evidence="2">Chloroplast</location>
    </subcellularLocation>
</comment>
<dbReference type="InterPro" id="IPR036291">
    <property type="entry name" value="NAD(P)-bd_dom_sf"/>
</dbReference>
<dbReference type="Proteomes" id="UP000289738">
    <property type="component" value="Chromosome B03"/>
</dbReference>
<dbReference type="InterPro" id="IPR041743">
    <property type="entry name" value="AK-HSDH_N"/>
</dbReference>
<evidence type="ECO:0000256" key="6">
    <source>
        <dbReference type="ARBA" id="ARBA00005062"/>
    </source>
</evidence>
<keyword evidence="20" id="KW-0521">NADP</keyword>
<keyword evidence="15" id="KW-0479">Metal-binding</keyword>
<evidence type="ECO:0000256" key="27">
    <source>
        <dbReference type="ARBA" id="ARBA00023268"/>
    </source>
</evidence>
<evidence type="ECO:0000313" key="33">
    <source>
        <dbReference type="Proteomes" id="UP000289738"/>
    </source>
</evidence>
<dbReference type="SUPFAM" id="SSF51735">
    <property type="entry name" value="NAD(P)-binding Rossmann-fold domains"/>
    <property type="match status" value="1"/>
</dbReference>
<evidence type="ECO:0000256" key="7">
    <source>
        <dbReference type="ARBA" id="ARBA00005139"/>
    </source>
</evidence>
<dbReference type="GO" id="GO:0004072">
    <property type="term" value="F:aspartate kinase activity"/>
    <property type="evidence" value="ECO:0007669"/>
    <property type="project" value="UniProtKB-EC"/>
</dbReference>
<comment type="similarity">
    <text evidence="8">In the C-terminal section; belongs to the homoserine dehydrogenase family.</text>
</comment>
<evidence type="ECO:0000256" key="16">
    <source>
        <dbReference type="ARBA" id="ARBA00022737"/>
    </source>
</evidence>
<dbReference type="EMBL" id="SDMP01000013">
    <property type="protein sequence ID" value="RYR16947.1"/>
    <property type="molecule type" value="Genomic_DNA"/>
</dbReference>
<comment type="pathway">
    <text evidence="3">Amino-acid biosynthesis; L-lysine biosynthesis via DAP pathway; (S)-tetrahydrodipicolinate from L-aspartate: step 1/4.</text>
</comment>
<keyword evidence="14" id="KW-0791">Threonine biosynthesis</keyword>
<keyword evidence="12" id="KW-0934">Plastid</keyword>
<dbReference type="InterPro" id="IPR001341">
    <property type="entry name" value="Asp_kinase"/>
</dbReference>
<dbReference type="CDD" id="cd04921">
    <property type="entry name" value="ACT_AKi-HSDH-ThrA-like_1"/>
    <property type="match status" value="1"/>
</dbReference>
<keyword evidence="26" id="KW-0486">Methionine biosynthesis</keyword>
<evidence type="ECO:0000256" key="1">
    <source>
        <dbReference type="ARBA" id="ARBA00001920"/>
    </source>
</evidence>
<evidence type="ECO:0000256" key="29">
    <source>
        <dbReference type="ARBA" id="ARBA00048561"/>
    </source>
</evidence>
<dbReference type="InterPro" id="IPR005106">
    <property type="entry name" value="Asp/hSer_DH_NAD-bd"/>
</dbReference>
<dbReference type="SUPFAM" id="SSF53633">
    <property type="entry name" value="Carbamate kinase-like"/>
    <property type="match status" value="1"/>
</dbReference>
<evidence type="ECO:0000256" key="5">
    <source>
        <dbReference type="ARBA" id="ARBA00005056"/>
    </source>
</evidence>
<dbReference type="PROSITE" id="PS00324">
    <property type="entry name" value="ASPARTOKINASE"/>
    <property type="match status" value="1"/>
</dbReference>
<evidence type="ECO:0000256" key="28">
    <source>
        <dbReference type="ARBA" id="ARBA00044938"/>
    </source>
</evidence>
<keyword evidence="19" id="KW-0067">ATP-binding</keyword>
<comment type="caution">
    <text evidence="32">The sequence shown here is derived from an EMBL/GenBank/DDBJ whole genome shotgun (WGS) entry which is preliminary data.</text>
</comment>
<comment type="similarity">
    <text evidence="9">In the N-terminal section; belongs to the aspartokinase family.</text>
</comment>
<dbReference type="CDD" id="cd04922">
    <property type="entry name" value="ACT_AKi-HSDH-ThrA_2"/>
    <property type="match status" value="1"/>
</dbReference>
<dbReference type="Gene3D" id="3.40.1160.10">
    <property type="entry name" value="Acetylglutamate kinase-like"/>
    <property type="match status" value="1"/>
</dbReference>
<keyword evidence="23" id="KW-0520">NAD</keyword>
<evidence type="ECO:0000256" key="20">
    <source>
        <dbReference type="ARBA" id="ARBA00022857"/>
    </source>
</evidence>
<dbReference type="UniPathway" id="UPA00034">
    <property type="reaction ID" value="UER00015"/>
</dbReference>
<dbReference type="NCBIfam" id="TIGR00657">
    <property type="entry name" value="asp_kinases"/>
    <property type="match status" value="1"/>
</dbReference>
<dbReference type="GO" id="GO:0050661">
    <property type="term" value="F:NADP binding"/>
    <property type="evidence" value="ECO:0007669"/>
    <property type="project" value="InterPro"/>
</dbReference>
<dbReference type="Gene3D" id="3.40.50.720">
    <property type="entry name" value="NAD(P)-binding Rossmann-like Domain"/>
    <property type="match status" value="1"/>
</dbReference>
<dbReference type="FunFam" id="3.30.70.260:FF:000072">
    <property type="entry name" value="Probable aspartokinase"/>
    <property type="match status" value="1"/>
</dbReference>
<dbReference type="InterPro" id="IPR019811">
    <property type="entry name" value="HDH_CS"/>
</dbReference>
<keyword evidence="21" id="KW-0809">Transit peptide</keyword>
<dbReference type="FunFam" id="3.30.360.10:FF:000006">
    <property type="entry name" value="Bifunctional aspartokinase/homoserine dehydrogenase"/>
    <property type="match status" value="1"/>
</dbReference>
<keyword evidence="16" id="KW-0677">Repeat</keyword>
<comment type="catalytic activity">
    <reaction evidence="29">
        <text>L-aspartate + ATP = 4-phospho-L-aspartate + ADP</text>
        <dbReference type="Rhea" id="RHEA:23776"/>
        <dbReference type="ChEBI" id="CHEBI:29991"/>
        <dbReference type="ChEBI" id="CHEBI:30616"/>
        <dbReference type="ChEBI" id="CHEBI:57535"/>
        <dbReference type="ChEBI" id="CHEBI:456216"/>
        <dbReference type="EC" id="2.7.2.4"/>
    </reaction>
    <physiologicalReaction direction="left-to-right" evidence="29">
        <dbReference type="Rhea" id="RHEA:23777"/>
    </physiologicalReaction>
</comment>
<dbReference type="Gene3D" id="1.20.120.1320">
    <property type="entry name" value="Aspartokinase, catalytic domain"/>
    <property type="match status" value="1"/>
</dbReference>
<evidence type="ECO:0000313" key="32">
    <source>
        <dbReference type="EMBL" id="RYR16947.1"/>
    </source>
</evidence>
<proteinExistence type="inferred from homology"/>
<dbReference type="SMR" id="A0A444ZRY5"/>
<dbReference type="InterPro" id="IPR011147">
    <property type="entry name" value="Bifunc_Aspkin/hSer_DH"/>
</dbReference>
<keyword evidence="13" id="KW-0808">Transferase</keyword>
<dbReference type="InterPro" id="IPR045865">
    <property type="entry name" value="ACT-like_dom_sf"/>
</dbReference>
<evidence type="ECO:0000256" key="14">
    <source>
        <dbReference type="ARBA" id="ARBA00022697"/>
    </source>
</evidence>
<evidence type="ECO:0000256" key="15">
    <source>
        <dbReference type="ARBA" id="ARBA00022723"/>
    </source>
</evidence>
<feature type="domain" description="ACT" evidence="31">
    <location>
        <begin position="416"/>
        <end position="491"/>
    </location>
</feature>
<evidence type="ECO:0000256" key="25">
    <source>
        <dbReference type="ARBA" id="ARBA00023154"/>
    </source>
</evidence>
<dbReference type="Gene3D" id="3.30.2130.10">
    <property type="entry name" value="VC0802-like"/>
    <property type="match status" value="1"/>
</dbReference>
<keyword evidence="18" id="KW-0418">Kinase</keyword>
<evidence type="ECO:0000256" key="11">
    <source>
        <dbReference type="ARBA" id="ARBA00022605"/>
    </source>
</evidence>
<comment type="pathway">
    <text evidence="4">Amino-acid biosynthesis; L-methionine biosynthesis via de novo pathway; L-homoserine from L-aspartate: step 1/3.</text>
</comment>
<dbReference type="InterPro" id="IPR042199">
    <property type="entry name" value="AsparK_Bifunc_asparK/hSer_DH"/>
</dbReference>
<dbReference type="NCBIfam" id="NF007003">
    <property type="entry name" value="PRK09466.1"/>
    <property type="match status" value="1"/>
</dbReference>
<dbReference type="GO" id="GO:0004412">
    <property type="term" value="F:homoserine dehydrogenase activity"/>
    <property type="evidence" value="ECO:0007669"/>
    <property type="project" value="UniProtKB-EC"/>
</dbReference>
<keyword evidence="33" id="KW-1185">Reference proteome</keyword>